<evidence type="ECO:0000313" key="2">
    <source>
        <dbReference type="Proteomes" id="UP000308768"/>
    </source>
</evidence>
<comment type="caution">
    <text evidence="1">The sequence shown here is derived from an EMBL/GenBank/DDBJ whole genome shotgun (WGS) entry which is preliminary data.</text>
</comment>
<dbReference type="EMBL" id="NAJN01000248">
    <property type="protein sequence ID" value="TKA76222.1"/>
    <property type="molecule type" value="Genomic_DNA"/>
</dbReference>
<gene>
    <name evidence="1" type="ORF">B0A49_03302</name>
</gene>
<organism evidence="1 2">
    <name type="scientific">Cryomyces minteri</name>
    <dbReference type="NCBI Taxonomy" id="331657"/>
    <lineage>
        <taxon>Eukaryota</taxon>
        <taxon>Fungi</taxon>
        <taxon>Dikarya</taxon>
        <taxon>Ascomycota</taxon>
        <taxon>Pezizomycotina</taxon>
        <taxon>Dothideomycetes</taxon>
        <taxon>Dothideomycetes incertae sedis</taxon>
        <taxon>Cryomyces</taxon>
    </lineage>
</organism>
<name>A0A4U0XGS2_9PEZI</name>
<accession>A0A4U0XGS2</accession>
<evidence type="ECO:0000313" key="1">
    <source>
        <dbReference type="EMBL" id="TKA76222.1"/>
    </source>
</evidence>
<sequence length="458" mass="49931">MGPTVFVFGMPVDMSLEGTEDEDDEAAAPFGAPDDIVLLGDAALEEVVGRTVNWLDTTIVEDIVAEALEDPCEELVETPVDATDVEELDTIMDELPEEIVDMPDDDGPTDEPIEELDEGTVELDGPLEELDGATTEALEELPIDVVLELTLLELEEPELNVVLEIAGALEMVMPLLIVAEELDDSIMIEALKPWSVRNVAGGTVEHDFAGKKDVLEDGTLEGVEEFGELEKLEELVDDEMLDELELEEGVEMLEPKLLAVLDALDEVEETADDQLTTELEELEEVEALVDNKVPAKLELEKEDVTILVLKLLAALNTPNVVEDVADEELWAELEELEEVEKLKDDETVGGLELGEEADVLEAKLLAELNALIEVDETVGGELMLEVVVVVAVTTATAEVVKEREVVVLATGATVFEHTEMNGVEDEHGADETQVEASTRTMRMSLTLATILPGNPLFR</sequence>
<dbReference type="Proteomes" id="UP000308768">
    <property type="component" value="Unassembled WGS sequence"/>
</dbReference>
<reference evidence="1 2" key="1">
    <citation type="submission" date="2017-03" db="EMBL/GenBank/DDBJ databases">
        <title>Genomes of endolithic fungi from Antarctica.</title>
        <authorList>
            <person name="Coleine C."/>
            <person name="Masonjones S."/>
            <person name="Stajich J.E."/>
        </authorList>
    </citation>
    <scope>NUCLEOTIDE SEQUENCE [LARGE SCALE GENOMIC DNA]</scope>
    <source>
        <strain evidence="1 2">CCFEE 5187</strain>
    </source>
</reference>
<proteinExistence type="predicted"/>
<keyword evidence="2" id="KW-1185">Reference proteome</keyword>
<protein>
    <submittedName>
        <fullName evidence="1">Uncharacterized protein</fullName>
    </submittedName>
</protein>
<dbReference type="AlphaFoldDB" id="A0A4U0XGS2"/>